<dbReference type="AlphaFoldDB" id="A0A316TIB8"/>
<dbReference type="Proteomes" id="UP000245507">
    <property type="component" value="Unassembled WGS sequence"/>
</dbReference>
<organism evidence="2 3">
    <name type="scientific">Nocardioides silvaticus</name>
    <dbReference type="NCBI Taxonomy" id="2201891"/>
    <lineage>
        <taxon>Bacteria</taxon>
        <taxon>Bacillati</taxon>
        <taxon>Actinomycetota</taxon>
        <taxon>Actinomycetes</taxon>
        <taxon>Propionibacteriales</taxon>
        <taxon>Nocardioidaceae</taxon>
        <taxon>Nocardioides</taxon>
    </lineage>
</organism>
<gene>
    <name evidence="2" type="ORF">DJ010_15035</name>
</gene>
<feature type="domain" description="DUF1330" evidence="1">
    <location>
        <begin position="7"/>
        <end position="100"/>
    </location>
</feature>
<dbReference type="Gene3D" id="3.30.70.100">
    <property type="match status" value="1"/>
</dbReference>
<dbReference type="EMBL" id="QGDD01000007">
    <property type="protein sequence ID" value="PWN02084.1"/>
    <property type="molecule type" value="Genomic_DNA"/>
</dbReference>
<dbReference type="RefSeq" id="WP_109695644.1">
    <property type="nucleotide sequence ID" value="NZ_QGDD01000007.1"/>
</dbReference>
<dbReference type="SUPFAM" id="SSF54909">
    <property type="entry name" value="Dimeric alpha+beta barrel"/>
    <property type="match status" value="1"/>
</dbReference>
<evidence type="ECO:0000313" key="3">
    <source>
        <dbReference type="Proteomes" id="UP000245507"/>
    </source>
</evidence>
<name>A0A316TIB8_9ACTN</name>
<comment type="caution">
    <text evidence="2">The sequence shown here is derived from an EMBL/GenBank/DDBJ whole genome shotgun (WGS) entry which is preliminary data.</text>
</comment>
<proteinExistence type="predicted"/>
<dbReference type="PANTHER" id="PTHR41521:SF4">
    <property type="entry name" value="BLR0684 PROTEIN"/>
    <property type="match status" value="1"/>
</dbReference>
<evidence type="ECO:0000313" key="2">
    <source>
        <dbReference type="EMBL" id="PWN02084.1"/>
    </source>
</evidence>
<protein>
    <submittedName>
        <fullName evidence="2">DUF1330 domain-containing protein</fullName>
    </submittedName>
</protein>
<dbReference type="PANTHER" id="PTHR41521">
    <property type="match status" value="1"/>
</dbReference>
<dbReference type="Pfam" id="PF07045">
    <property type="entry name" value="DUF1330"/>
    <property type="match status" value="1"/>
</dbReference>
<keyword evidence="3" id="KW-1185">Reference proteome</keyword>
<dbReference type="OrthoDB" id="9806380at2"/>
<evidence type="ECO:0000259" key="1">
    <source>
        <dbReference type="Pfam" id="PF07045"/>
    </source>
</evidence>
<accession>A0A316TIB8</accession>
<dbReference type="InterPro" id="IPR010753">
    <property type="entry name" value="DUF1330"/>
</dbReference>
<sequence>MNTTAPKAYALAYLREVDLGPEIVEYIERIDETLAPYGGRFLVHGGRITPAEGEWDGDIVIIEFPSAAAAEEWYASPGYQAILPLRTEHSQSIAAVVEGVPEGYRAVDKLAVLLAG</sequence>
<dbReference type="InterPro" id="IPR011008">
    <property type="entry name" value="Dimeric_a/b-barrel"/>
</dbReference>
<reference evidence="2 3" key="1">
    <citation type="submission" date="2018-05" db="EMBL/GenBank/DDBJ databases">
        <title>Nocardioides silvaticus genome.</title>
        <authorList>
            <person name="Li C."/>
            <person name="Wang G."/>
        </authorList>
    </citation>
    <scope>NUCLEOTIDE SEQUENCE [LARGE SCALE GENOMIC DNA]</scope>
    <source>
        <strain evidence="2 3">CCTCC AB 2018079</strain>
    </source>
</reference>